<keyword evidence="2" id="KW-1133">Transmembrane helix</keyword>
<feature type="compositionally biased region" description="Basic and acidic residues" evidence="1">
    <location>
        <begin position="583"/>
        <end position="594"/>
    </location>
</feature>
<evidence type="ECO:0000313" key="3">
    <source>
        <dbReference type="EMBL" id="CAJ1382680.1"/>
    </source>
</evidence>
<feature type="compositionally biased region" description="Basic and acidic residues" evidence="1">
    <location>
        <begin position="667"/>
        <end position="683"/>
    </location>
</feature>
<feature type="region of interest" description="Disordered" evidence="1">
    <location>
        <begin position="567"/>
        <end position="601"/>
    </location>
</feature>
<keyword evidence="2" id="KW-0812">Transmembrane</keyword>
<name>A0AA36MRB5_9DINO</name>
<dbReference type="Proteomes" id="UP001178507">
    <property type="component" value="Unassembled WGS sequence"/>
</dbReference>
<feature type="transmembrane region" description="Helical" evidence="2">
    <location>
        <begin position="64"/>
        <end position="81"/>
    </location>
</feature>
<evidence type="ECO:0000256" key="1">
    <source>
        <dbReference type="SAM" id="MobiDB-lite"/>
    </source>
</evidence>
<proteinExistence type="predicted"/>
<feature type="transmembrane region" description="Helical" evidence="2">
    <location>
        <begin position="304"/>
        <end position="327"/>
    </location>
</feature>
<evidence type="ECO:0000313" key="4">
    <source>
        <dbReference type="Proteomes" id="UP001178507"/>
    </source>
</evidence>
<dbReference type="AlphaFoldDB" id="A0AA36MRB5"/>
<dbReference type="EMBL" id="CAUJNA010000931">
    <property type="protein sequence ID" value="CAJ1382680.1"/>
    <property type="molecule type" value="Genomic_DNA"/>
</dbReference>
<feature type="transmembrane region" description="Helical" evidence="2">
    <location>
        <begin position="93"/>
        <end position="120"/>
    </location>
</feature>
<evidence type="ECO:0000256" key="2">
    <source>
        <dbReference type="SAM" id="Phobius"/>
    </source>
</evidence>
<keyword evidence="4" id="KW-1185">Reference proteome</keyword>
<organism evidence="3 4">
    <name type="scientific">Effrenium voratum</name>
    <dbReference type="NCBI Taxonomy" id="2562239"/>
    <lineage>
        <taxon>Eukaryota</taxon>
        <taxon>Sar</taxon>
        <taxon>Alveolata</taxon>
        <taxon>Dinophyceae</taxon>
        <taxon>Suessiales</taxon>
        <taxon>Symbiodiniaceae</taxon>
        <taxon>Effrenium</taxon>
    </lineage>
</organism>
<sequence length="987" mass="109348">MVLLEAFGLASAELFQYNRENFQFDNEQRISRDVQKYKMQVERFELFREDIEDLVKLTVDKMDMYHLVSAVVLGFTTSVFTEGRIWAHSPPSYIAVYFMTIGCGWLYLLMTVWLSMYASISSHSLGVRLRTRYVRLPIPSMQQLYGISSKLQDFEQQGVQKMLRLPFGPQGTPQWQSPGPGVAAPAPGVAGSSRPFMRTGSEDLLGRGEAGFGQEKVLTSAASTAPAEHVQMFRKLQSKWQCFDAYARVSMSLGVYQIVQAINLFVLGLTLVETHCPSVALAVTLLLQAVALALNFLDLAGLHAWQWAVMLCISSGCSVITAISLIGAKLEPDGLPDVNHPFSLAPLAYWFQALYFQVLLVLACPSDEQSSLPRRFRAVLFLDVFGDASYDPTDAEHALIPKTVEEGDMSGAAERAEKATQLAKCWDLARMAQMALRRWEAVPDEHVRAEDAESLWQLRKQYTVWRKALLVSWGEMNEARGIPYSAEARDRVELRPWNQLSAVEKSEDVFTGTLVGPLYSAQGNQTFHYDLEKGECIFGRGKSLSLREVASRVTAFQRGVQSMLALSEVPAEDDHDGSATGSPRERGGEREGTRKSTRKSFSRSMTATFIGRTRLPRVDSLPWKVLQRLTQVLQCCWIFLGIVECLCNWFPETFGVDVFRSDWGTEEPKIEGDTFSHPDETTQHEGVGGESEEAATGEFTHEGSHEEGVHEAHEAAVNPEGGRRLRNSDFTPWWQRPQQVAASWPHGNFFRPELLACGGAKLFAATAFALYQSEGGLPLAWQALPRKDFPVAVPICGDAPDGDDGCLFAAARGGGVALWPWRSLDVTDAPLARPWHRLAGASVPCRRLAPLAPEFSELEERCLLLVGWDGQRLPVATLRLSGGAPSAAERLELRFDVPLERGDADVRAMPGHLDSSGQLWLLLGNELLSWQLLAGEFLGRWQPHWRDFTPRALCARQGRLLVAGSAGTGYGRPLLLALQPNASIAAA</sequence>
<comment type="caution">
    <text evidence="3">The sequence shown here is derived from an EMBL/GenBank/DDBJ whole genome shotgun (WGS) entry which is preliminary data.</text>
</comment>
<feature type="transmembrane region" description="Helical" evidence="2">
    <location>
        <begin position="253"/>
        <end position="272"/>
    </location>
</feature>
<accession>A0AA36MRB5</accession>
<reference evidence="3" key="1">
    <citation type="submission" date="2023-08" db="EMBL/GenBank/DDBJ databases">
        <authorList>
            <person name="Chen Y."/>
            <person name="Shah S."/>
            <person name="Dougan E. K."/>
            <person name="Thang M."/>
            <person name="Chan C."/>
        </authorList>
    </citation>
    <scope>NUCLEOTIDE SEQUENCE</scope>
</reference>
<protein>
    <submittedName>
        <fullName evidence="3">Uncharacterized protein</fullName>
    </submittedName>
</protein>
<keyword evidence="2" id="KW-0472">Membrane</keyword>
<gene>
    <name evidence="3" type="ORF">EVOR1521_LOCUS10005</name>
</gene>
<feature type="transmembrane region" description="Helical" evidence="2">
    <location>
        <begin position="347"/>
        <end position="365"/>
    </location>
</feature>
<feature type="transmembrane region" description="Helical" evidence="2">
    <location>
        <begin position="278"/>
        <end position="297"/>
    </location>
</feature>
<feature type="region of interest" description="Disordered" evidence="1">
    <location>
        <begin position="667"/>
        <end position="696"/>
    </location>
</feature>